<feature type="transmembrane region" description="Helical" evidence="1">
    <location>
        <begin position="145"/>
        <end position="163"/>
    </location>
</feature>
<evidence type="ECO:0000256" key="1">
    <source>
        <dbReference type="SAM" id="Phobius"/>
    </source>
</evidence>
<reference evidence="3" key="1">
    <citation type="journal article" date="2019" name="Int. J. Syst. Evol. Microbiol.">
        <title>The Global Catalogue of Microorganisms (GCM) 10K type strain sequencing project: providing services to taxonomists for standard genome sequencing and annotation.</title>
        <authorList>
            <consortium name="The Broad Institute Genomics Platform"/>
            <consortium name="The Broad Institute Genome Sequencing Center for Infectious Disease"/>
            <person name="Wu L."/>
            <person name="Ma J."/>
        </authorList>
    </citation>
    <scope>NUCLEOTIDE SEQUENCE [LARGE SCALE GENOMIC DNA]</scope>
    <source>
        <strain evidence="3">JCM 16916</strain>
    </source>
</reference>
<dbReference type="Proteomes" id="UP001501727">
    <property type="component" value="Unassembled WGS sequence"/>
</dbReference>
<proteinExistence type="predicted"/>
<gene>
    <name evidence="2" type="ORF">GCM10022229_13520</name>
</gene>
<feature type="transmembrane region" description="Helical" evidence="1">
    <location>
        <begin position="234"/>
        <end position="256"/>
    </location>
</feature>
<organism evidence="2 3">
    <name type="scientific">Luteimonas lutimaris</name>
    <dbReference type="NCBI Taxonomy" id="698645"/>
    <lineage>
        <taxon>Bacteria</taxon>
        <taxon>Pseudomonadati</taxon>
        <taxon>Pseudomonadota</taxon>
        <taxon>Gammaproteobacteria</taxon>
        <taxon>Lysobacterales</taxon>
        <taxon>Lysobacteraceae</taxon>
        <taxon>Luteimonas</taxon>
    </lineage>
</organism>
<keyword evidence="1" id="KW-0472">Membrane</keyword>
<feature type="transmembrane region" description="Helical" evidence="1">
    <location>
        <begin position="183"/>
        <end position="202"/>
    </location>
</feature>
<keyword evidence="3" id="KW-1185">Reference proteome</keyword>
<accession>A0ABP7MEF7</accession>
<comment type="caution">
    <text evidence="2">The sequence shown here is derived from an EMBL/GenBank/DDBJ whole genome shotgun (WGS) entry which is preliminary data.</text>
</comment>
<feature type="transmembrane region" description="Helical" evidence="1">
    <location>
        <begin position="93"/>
        <end position="118"/>
    </location>
</feature>
<keyword evidence="1" id="KW-0812">Transmembrane</keyword>
<evidence type="ECO:0000313" key="2">
    <source>
        <dbReference type="EMBL" id="GAA3921135.1"/>
    </source>
</evidence>
<evidence type="ECO:0000313" key="3">
    <source>
        <dbReference type="Proteomes" id="UP001501727"/>
    </source>
</evidence>
<sequence>MNAVTDNARATQAAPRRGFRALGAALGAALQWRLLLLWLLATLVPALLAVLPLGDALQAQFGHSFHAGEIASGQRMGLLLQGLGNIGQHSSGVVFTSLLAASVPMLLLAPFLPAMIVASLRAGRRLGFAELVAGGCGQYWRMLRMLLWSIVPLGTALVFAGAVTGFATKSTEHAILAADVESAFRLALCAAALVFVVLHASVEAGRGWLGADAGLRSVLRAWWRGLKLLVRRPLATLGVYLGATVLSLLVALLFAWLRLRLDGPGTGAYLLGILLTQGIVLALAWGKIARLYGLADLAADAAARTQPTPAAPAGTAEPLPSPST</sequence>
<keyword evidence="1" id="KW-1133">Transmembrane helix</keyword>
<feature type="transmembrane region" description="Helical" evidence="1">
    <location>
        <begin position="34"/>
        <end position="54"/>
    </location>
</feature>
<protein>
    <submittedName>
        <fullName evidence="2">Uncharacterized protein</fullName>
    </submittedName>
</protein>
<dbReference type="EMBL" id="BAAAZU010000006">
    <property type="protein sequence ID" value="GAA3921135.1"/>
    <property type="molecule type" value="Genomic_DNA"/>
</dbReference>
<name>A0ABP7MEF7_9GAMM</name>
<feature type="transmembrane region" description="Helical" evidence="1">
    <location>
        <begin position="268"/>
        <end position="286"/>
    </location>
</feature>